<dbReference type="PANTHER" id="PTHR34227:SF1">
    <property type="entry name" value="DIMETHYL SULFOXIDE REDUCTASE CHAPERONE-RELATED"/>
    <property type="match status" value="1"/>
</dbReference>
<protein>
    <submittedName>
        <fullName evidence="2">Chaperone TorD involved in molybdoenzyme TorA maturation</fullName>
    </submittedName>
</protein>
<sequence length="239" mass="28337">MDAKGWDVLSSLGNNEMQEMLAYRCVMFDLLRSLFMWECPEELFADMISWSEPERGEAMAPDCAEARLRKGLSSLSSAELEKVYHEATIEFTRLFVGPYHLEAPPYESVYRNSNRLMMQDVTMKVKRFYRENGYERSGVYKEPDDQIGVELEFMYALSEEALQAFRKGNFEKLKRILSAQEQFMDLHLRKWLPQFCQDILKSSQNEFWRSIAVFTENYIEEDKEQIQRIQRELNVYCQS</sequence>
<evidence type="ECO:0000313" key="3">
    <source>
        <dbReference type="Proteomes" id="UP000184010"/>
    </source>
</evidence>
<dbReference type="Proteomes" id="UP000184010">
    <property type="component" value="Unassembled WGS sequence"/>
</dbReference>
<dbReference type="InterPro" id="IPR036411">
    <property type="entry name" value="TorD-like_sf"/>
</dbReference>
<name>A0A1M7SP04_9FIRM</name>
<proteinExistence type="predicted"/>
<dbReference type="InterPro" id="IPR050289">
    <property type="entry name" value="TorD/DmsD_chaperones"/>
</dbReference>
<dbReference type="STRING" id="1121395.SAMN02745215_01140"/>
<evidence type="ECO:0000256" key="1">
    <source>
        <dbReference type="ARBA" id="ARBA00023186"/>
    </source>
</evidence>
<dbReference type="EMBL" id="FRDN01000004">
    <property type="protein sequence ID" value="SHN60185.1"/>
    <property type="molecule type" value="Genomic_DNA"/>
</dbReference>
<organism evidence="2 3">
    <name type="scientific">Desulfitobacterium chlororespirans DSM 11544</name>
    <dbReference type="NCBI Taxonomy" id="1121395"/>
    <lineage>
        <taxon>Bacteria</taxon>
        <taxon>Bacillati</taxon>
        <taxon>Bacillota</taxon>
        <taxon>Clostridia</taxon>
        <taxon>Eubacteriales</taxon>
        <taxon>Desulfitobacteriaceae</taxon>
        <taxon>Desulfitobacterium</taxon>
    </lineage>
</organism>
<dbReference type="InterPro" id="IPR020945">
    <property type="entry name" value="DMSO/NO3_reduct_chaperone"/>
</dbReference>
<dbReference type="Pfam" id="PF02613">
    <property type="entry name" value="Nitrate_red_del"/>
    <property type="match status" value="1"/>
</dbReference>
<evidence type="ECO:0000313" key="2">
    <source>
        <dbReference type="EMBL" id="SHN60185.1"/>
    </source>
</evidence>
<keyword evidence="1" id="KW-0143">Chaperone</keyword>
<gene>
    <name evidence="2" type="ORF">SAMN02745215_01140</name>
</gene>
<keyword evidence="3" id="KW-1185">Reference proteome</keyword>
<reference evidence="3" key="1">
    <citation type="submission" date="2016-12" db="EMBL/GenBank/DDBJ databases">
        <authorList>
            <person name="Varghese N."/>
            <person name="Submissions S."/>
        </authorList>
    </citation>
    <scope>NUCLEOTIDE SEQUENCE [LARGE SCALE GENOMIC DNA]</scope>
    <source>
        <strain evidence="3">DSM 11544</strain>
    </source>
</reference>
<dbReference type="AlphaFoldDB" id="A0A1M7SP04"/>
<dbReference type="PANTHER" id="PTHR34227">
    <property type="entry name" value="CHAPERONE PROTEIN YCDY"/>
    <property type="match status" value="1"/>
</dbReference>
<accession>A0A1M7SP04</accession>
<dbReference type="SUPFAM" id="SSF89155">
    <property type="entry name" value="TorD-like"/>
    <property type="match status" value="1"/>
</dbReference>
<dbReference type="Gene3D" id="1.10.3480.10">
    <property type="entry name" value="TorD-like"/>
    <property type="match status" value="1"/>
</dbReference>